<organism evidence="2 3">
    <name type="scientific">Sporosarcina saromensis</name>
    <dbReference type="NCBI Taxonomy" id="359365"/>
    <lineage>
        <taxon>Bacteria</taxon>
        <taxon>Bacillati</taxon>
        <taxon>Bacillota</taxon>
        <taxon>Bacilli</taxon>
        <taxon>Bacillales</taxon>
        <taxon>Caryophanaceae</taxon>
        <taxon>Sporosarcina</taxon>
    </lineage>
</organism>
<evidence type="ECO:0000256" key="1">
    <source>
        <dbReference type="SAM" id="MobiDB-lite"/>
    </source>
</evidence>
<keyword evidence="3" id="KW-1185">Reference proteome</keyword>
<dbReference type="RefSeq" id="WP_317943888.1">
    <property type="nucleotide sequence ID" value="NZ_JAUBDI010000008.1"/>
</dbReference>
<dbReference type="Proteomes" id="UP001282284">
    <property type="component" value="Unassembled WGS sequence"/>
</dbReference>
<proteinExistence type="predicted"/>
<feature type="compositionally biased region" description="Gly residues" evidence="1">
    <location>
        <begin position="83"/>
        <end position="133"/>
    </location>
</feature>
<protein>
    <recommendedName>
        <fullName evidence="4">Transporter</fullName>
    </recommendedName>
</protein>
<evidence type="ECO:0008006" key="4">
    <source>
        <dbReference type="Google" id="ProtNLM"/>
    </source>
</evidence>
<reference evidence="2 3" key="1">
    <citation type="submission" date="2023-06" db="EMBL/GenBank/DDBJ databases">
        <title>Sporosarcina sp. nov., isolated from Korean traditional fermented seafood 'Jeotgal'.</title>
        <authorList>
            <person name="Yang A.I."/>
            <person name="Shin N.-R."/>
        </authorList>
    </citation>
    <scope>NUCLEOTIDE SEQUENCE [LARGE SCALE GENOMIC DNA]</scope>
    <source>
        <strain evidence="2 3">KCTC13119</strain>
    </source>
</reference>
<evidence type="ECO:0000313" key="2">
    <source>
        <dbReference type="EMBL" id="MDW0113504.1"/>
    </source>
</evidence>
<evidence type="ECO:0000313" key="3">
    <source>
        <dbReference type="Proteomes" id="UP001282284"/>
    </source>
</evidence>
<gene>
    <name evidence="2" type="ORF">QT711_09920</name>
</gene>
<sequence>MNDVNSTNQGQGQEQWYPKLPEGYTGEAERMNNNGMGGWMPGSGMPNYGMDDWMSGMGMQNYEMNHWGPGGQFPPFGPPGFPPGQGGPGGMPGFPPGQGGPGGFPGGGFPGFPGGGFPGSPGQGGSGGPGQGGSQAPTAAPPSYTPSYPSAQLYRVDPGGIRGCLYRYTYIWTSRNRGFWFYPTFVGRTSIAGYRWRPNRRRWEYFGMDLDRIDQFTCY</sequence>
<feature type="compositionally biased region" description="Polar residues" evidence="1">
    <location>
        <begin position="1"/>
        <end position="14"/>
    </location>
</feature>
<comment type="caution">
    <text evidence="2">The sequence shown here is derived from an EMBL/GenBank/DDBJ whole genome shotgun (WGS) entry which is preliminary data.</text>
</comment>
<accession>A0ABU4G944</accession>
<feature type="region of interest" description="Disordered" evidence="1">
    <location>
        <begin position="72"/>
        <end position="144"/>
    </location>
</feature>
<name>A0ABU4G944_9BACL</name>
<dbReference type="EMBL" id="JAUBDI010000008">
    <property type="protein sequence ID" value="MDW0113504.1"/>
    <property type="molecule type" value="Genomic_DNA"/>
</dbReference>
<feature type="region of interest" description="Disordered" evidence="1">
    <location>
        <begin position="1"/>
        <end position="29"/>
    </location>
</feature>